<dbReference type="STRING" id="128403.WA1_07030"/>
<evidence type="ECO:0000313" key="2">
    <source>
        <dbReference type="Proteomes" id="UP000076925"/>
    </source>
</evidence>
<organism evidence="1 2">
    <name type="scientific">Scytonema hofmannii PCC 7110</name>
    <dbReference type="NCBI Taxonomy" id="128403"/>
    <lineage>
        <taxon>Bacteria</taxon>
        <taxon>Bacillati</taxon>
        <taxon>Cyanobacteriota</taxon>
        <taxon>Cyanophyceae</taxon>
        <taxon>Nostocales</taxon>
        <taxon>Scytonemataceae</taxon>
        <taxon>Scytonema</taxon>
    </lineage>
</organism>
<evidence type="ECO:0000313" key="1">
    <source>
        <dbReference type="EMBL" id="KYC35570.1"/>
    </source>
</evidence>
<dbReference type="RefSeq" id="WP_017747848.1">
    <property type="nucleotide sequence ID" value="NZ_KQ976354.1"/>
</dbReference>
<reference evidence="1 2" key="1">
    <citation type="journal article" date="2013" name="Genome Biol. Evol.">
        <title>Genomes of Stigonematalean cyanobacteria (subsection V) and the evolution of oxygenic photosynthesis from prokaryotes to plastids.</title>
        <authorList>
            <person name="Dagan T."/>
            <person name="Roettger M."/>
            <person name="Stucken K."/>
            <person name="Landan G."/>
            <person name="Koch R."/>
            <person name="Major P."/>
            <person name="Gould S.B."/>
            <person name="Goremykin V.V."/>
            <person name="Rippka R."/>
            <person name="Tandeau de Marsac N."/>
            <person name="Gugger M."/>
            <person name="Lockhart P.J."/>
            <person name="Allen J.F."/>
            <person name="Brune I."/>
            <person name="Maus I."/>
            <person name="Puhler A."/>
            <person name="Martin W.F."/>
        </authorList>
    </citation>
    <scope>NUCLEOTIDE SEQUENCE [LARGE SCALE GENOMIC DNA]</scope>
    <source>
        <strain evidence="1 2">PCC 7110</strain>
    </source>
</reference>
<dbReference type="OrthoDB" id="489120at2"/>
<sequence>MAIVITLKPEIEAQLIAQAAVQGISVEEFLQMAIEGLLIPSQPSVAIARSPQERALAFVNWAKSHSIQAPPLSDEAISRESIYTREDEML</sequence>
<gene>
    <name evidence="1" type="ORF">WA1_07030</name>
</gene>
<proteinExistence type="predicted"/>
<protein>
    <submittedName>
        <fullName evidence="1">Uncharacterized protein</fullName>
    </submittedName>
</protein>
<name>A0A139WT22_9CYAN</name>
<keyword evidence="2" id="KW-1185">Reference proteome</keyword>
<dbReference type="EMBL" id="ANNX02000051">
    <property type="protein sequence ID" value="KYC35570.1"/>
    <property type="molecule type" value="Genomic_DNA"/>
</dbReference>
<accession>A0A139WT22</accession>
<dbReference type="Proteomes" id="UP000076925">
    <property type="component" value="Unassembled WGS sequence"/>
</dbReference>
<dbReference type="AlphaFoldDB" id="A0A139WT22"/>
<comment type="caution">
    <text evidence="1">The sequence shown here is derived from an EMBL/GenBank/DDBJ whole genome shotgun (WGS) entry which is preliminary data.</text>
</comment>